<proteinExistence type="predicted"/>
<evidence type="ECO:0000256" key="1">
    <source>
        <dbReference type="SAM" id="Phobius"/>
    </source>
</evidence>
<sequence length="204" mass="22244">MSIKSGIVSRVYPHVLAGDTEGEERDRINWSTKERAQKHCEFAGPISAVLPLIGVAILSWDAIVQRNLRRSLQNCHLSIIFFNVNNQQKQIPSKVELQKMIDSKGQKTIMLRSLGTGFGNLTAAVENIRPGSEGEKLPEAAEIFAKAASNCCGRLCNHCCCMCCIQPCSWMNNQCAVALTQLCGALTCLGCFTCCEDCCSGHDG</sequence>
<comment type="caution">
    <text evidence="2">The sequence shown here is derived from an EMBL/GenBank/DDBJ whole genome shotgun (WGS) entry which is preliminary data.</text>
</comment>
<dbReference type="PANTHER" id="PTHR46503">
    <property type="entry name" value="INTER-ALPHA-TRYPSIN INHIBITOR HEAVY CHAIN-LIKE PROTEIN"/>
    <property type="match status" value="1"/>
</dbReference>
<dbReference type="Proteomes" id="UP000585474">
    <property type="component" value="Unassembled WGS sequence"/>
</dbReference>
<feature type="transmembrane region" description="Helical" evidence="1">
    <location>
        <begin position="42"/>
        <end position="63"/>
    </location>
</feature>
<accession>A0A7J0FIM5</accession>
<keyword evidence="3" id="KW-1185">Reference proteome</keyword>
<reference evidence="2 3" key="1">
    <citation type="submission" date="2019-07" db="EMBL/GenBank/DDBJ databases">
        <title>De Novo Assembly of kiwifruit Actinidia rufa.</title>
        <authorList>
            <person name="Sugita-Konishi S."/>
            <person name="Sato K."/>
            <person name="Mori E."/>
            <person name="Abe Y."/>
            <person name="Kisaki G."/>
            <person name="Hamano K."/>
            <person name="Suezawa K."/>
            <person name="Otani M."/>
            <person name="Fukuda T."/>
            <person name="Manabe T."/>
            <person name="Gomi K."/>
            <person name="Tabuchi M."/>
            <person name="Akimitsu K."/>
            <person name="Kataoka I."/>
        </authorList>
    </citation>
    <scope>NUCLEOTIDE SEQUENCE [LARGE SCALE GENOMIC DNA]</scope>
    <source>
        <strain evidence="3">cv. Fuchu</strain>
    </source>
</reference>
<evidence type="ECO:0000313" key="2">
    <source>
        <dbReference type="EMBL" id="GFY98535.1"/>
    </source>
</evidence>
<evidence type="ECO:0000313" key="3">
    <source>
        <dbReference type="Proteomes" id="UP000585474"/>
    </source>
</evidence>
<organism evidence="2 3">
    <name type="scientific">Actinidia rufa</name>
    <dbReference type="NCBI Taxonomy" id="165716"/>
    <lineage>
        <taxon>Eukaryota</taxon>
        <taxon>Viridiplantae</taxon>
        <taxon>Streptophyta</taxon>
        <taxon>Embryophyta</taxon>
        <taxon>Tracheophyta</taxon>
        <taxon>Spermatophyta</taxon>
        <taxon>Magnoliopsida</taxon>
        <taxon>eudicotyledons</taxon>
        <taxon>Gunneridae</taxon>
        <taxon>Pentapetalae</taxon>
        <taxon>asterids</taxon>
        <taxon>Ericales</taxon>
        <taxon>Actinidiaceae</taxon>
        <taxon>Actinidia</taxon>
    </lineage>
</organism>
<keyword evidence="1" id="KW-0812">Transmembrane</keyword>
<dbReference type="AlphaFoldDB" id="A0A7J0FIM5"/>
<keyword evidence="1" id="KW-0472">Membrane</keyword>
<dbReference type="PANTHER" id="PTHR46503:SF1">
    <property type="entry name" value="INTER-ALPHA-TRYPSIN INHIBITOR HEAVY CHAIN-LIKE PROTEIN"/>
    <property type="match status" value="1"/>
</dbReference>
<keyword evidence="1" id="KW-1133">Transmembrane helix</keyword>
<name>A0A7J0FIM5_9ERIC</name>
<dbReference type="OrthoDB" id="1729737at2759"/>
<protein>
    <submittedName>
        <fullName evidence="2">Uncharacterized protein</fullName>
    </submittedName>
</protein>
<gene>
    <name evidence="2" type="ORF">Acr_12g0010760</name>
</gene>
<dbReference type="EMBL" id="BJWL01000012">
    <property type="protein sequence ID" value="GFY98535.1"/>
    <property type="molecule type" value="Genomic_DNA"/>
</dbReference>